<dbReference type="PRINTS" id="PR00792">
    <property type="entry name" value="PEPSIN"/>
</dbReference>
<proteinExistence type="inferred from homology"/>
<dbReference type="PROSITE" id="PS51767">
    <property type="entry name" value="PEPTIDASE_A1"/>
    <property type="match status" value="2"/>
</dbReference>
<dbReference type="Gene3D" id="2.40.70.10">
    <property type="entry name" value="Acid Proteases"/>
    <property type="match status" value="4"/>
</dbReference>
<dbReference type="InterPro" id="IPR034164">
    <property type="entry name" value="Pepsin-like_dom"/>
</dbReference>
<dbReference type="Pfam" id="PF00026">
    <property type="entry name" value="Asp"/>
    <property type="match status" value="2"/>
</dbReference>
<dbReference type="Proteomes" id="UP000243686">
    <property type="component" value="Unassembled WGS sequence"/>
</dbReference>
<accession>A0A1S8WWN4</accession>
<feature type="disulfide bond" evidence="2">
    <location>
        <begin position="531"/>
        <end position="568"/>
    </location>
</feature>
<dbReference type="AlphaFoldDB" id="A0A1S8WWN4"/>
<dbReference type="GO" id="GO:0004190">
    <property type="term" value="F:aspartic-type endopeptidase activity"/>
    <property type="evidence" value="ECO:0007669"/>
    <property type="project" value="InterPro"/>
</dbReference>
<organism evidence="4 5">
    <name type="scientific">Opisthorchis viverrini</name>
    <name type="common">Southeast Asian liver fluke</name>
    <dbReference type="NCBI Taxonomy" id="6198"/>
    <lineage>
        <taxon>Eukaryota</taxon>
        <taxon>Metazoa</taxon>
        <taxon>Spiralia</taxon>
        <taxon>Lophotrochozoa</taxon>
        <taxon>Platyhelminthes</taxon>
        <taxon>Trematoda</taxon>
        <taxon>Digenea</taxon>
        <taxon>Opisthorchiida</taxon>
        <taxon>Opisthorchiata</taxon>
        <taxon>Opisthorchiidae</taxon>
        <taxon>Opisthorchis</taxon>
    </lineage>
</organism>
<sequence>MVLDTGSPSIWVPSDNVDRNLWVGKNLLSMDRTTSLQVSEEAFHQRFSSCEVIGVKATVHMKLGDTLIRNVPFGLVKEGSTSIARERFDGTLGLGRRRPLPENTDPIFQFVHRQGLMGAQFGFDFQDSGASFMMGDHVEQAISTADMTFVNVIEGPFWETRATCISISVLRLNTEEHRMIFDTGTHTIVLPETIHMAINQVLGISTLVDGSYEFDCEMLPSMRPIAFHIQEKAFHITPTQYTKQTRTNGGTKCYTRFITKPAGFHVGIILGMPFLHSFQLIFDDEAGRVGLAPRHGKSSIVQFYCAITIEQTEFLMLLDTGSPSIWIPSDRVDRSLWVEKTLLNVAQTSSLQISREIFYEEYGTGEISGLKATVDMELGGMLIRNVPFGLVMEATRSISEEPVDGYIGLGRPPICSENTIPLPIFVRERGLMSGQFGFEFQDDGATFIMGDNLEQVIPTGSMAYVNVVDGSYWEMRIDRISISNTEISTEDHRAIFDTGTHTMVLPGDIHMAINRKLGISRLVDGAYVFECARLPSMRPIAFHIQGKKFHITRTQYTKQTTVNGDAMCSTRFLNNSVNTPLGIILGMSFLRSFQLIFDHQASRVGFAPRHGRSSID</sequence>
<dbReference type="InterPro" id="IPR021109">
    <property type="entry name" value="Peptidase_aspartic_dom_sf"/>
</dbReference>
<feature type="domain" description="Peptidase A1" evidence="3">
    <location>
        <begin position="303"/>
        <end position="607"/>
    </location>
</feature>
<dbReference type="EMBL" id="KV893780">
    <property type="protein sequence ID" value="OON18866.1"/>
    <property type="molecule type" value="Genomic_DNA"/>
</dbReference>
<evidence type="ECO:0000256" key="1">
    <source>
        <dbReference type="ARBA" id="ARBA00007447"/>
    </source>
</evidence>
<keyword evidence="4" id="KW-0645">Protease</keyword>
<dbReference type="PANTHER" id="PTHR47966">
    <property type="entry name" value="BETA-SITE APP-CLEAVING ENZYME, ISOFORM A-RELATED"/>
    <property type="match status" value="1"/>
</dbReference>
<keyword evidence="2" id="KW-1015">Disulfide bond</keyword>
<protein>
    <submittedName>
        <fullName evidence="4">Eukaryotic aspartyl protease</fullName>
    </submittedName>
</protein>
<keyword evidence="4" id="KW-0378">Hydrolase</keyword>
<evidence type="ECO:0000313" key="4">
    <source>
        <dbReference type="EMBL" id="OON18866.1"/>
    </source>
</evidence>
<evidence type="ECO:0000256" key="2">
    <source>
        <dbReference type="PIRSR" id="PIRSR601461-2"/>
    </source>
</evidence>
<keyword evidence="5" id="KW-1185">Reference proteome</keyword>
<evidence type="ECO:0000259" key="3">
    <source>
        <dbReference type="PROSITE" id="PS51767"/>
    </source>
</evidence>
<comment type="similarity">
    <text evidence="1">Belongs to the peptidase A1 family.</text>
</comment>
<dbReference type="SUPFAM" id="SSF50630">
    <property type="entry name" value="Acid proteases"/>
    <property type="match status" value="2"/>
</dbReference>
<gene>
    <name evidence="4" type="ORF">X801_05275</name>
</gene>
<dbReference type="InterPro" id="IPR033121">
    <property type="entry name" value="PEPTIDASE_A1"/>
</dbReference>
<dbReference type="GO" id="GO:0006508">
    <property type="term" value="P:proteolysis"/>
    <property type="evidence" value="ECO:0007669"/>
    <property type="project" value="UniProtKB-KW"/>
</dbReference>
<reference evidence="4 5" key="1">
    <citation type="submission" date="2015-03" db="EMBL/GenBank/DDBJ databases">
        <title>Draft genome of the nematode, Opisthorchis viverrini.</title>
        <authorList>
            <person name="Mitreva M."/>
        </authorList>
    </citation>
    <scope>NUCLEOTIDE SEQUENCE [LARGE SCALE GENOMIC DNA]</scope>
    <source>
        <strain evidence="4">Khon Kaen</strain>
    </source>
</reference>
<feature type="domain" description="Peptidase A1" evidence="3">
    <location>
        <begin position="1"/>
        <end position="292"/>
    </location>
</feature>
<dbReference type="InterPro" id="IPR001461">
    <property type="entry name" value="Aspartic_peptidase_A1"/>
</dbReference>
<dbReference type="CDD" id="cd05471">
    <property type="entry name" value="pepsin_like"/>
    <property type="match status" value="2"/>
</dbReference>
<evidence type="ECO:0000313" key="5">
    <source>
        <dbReference type="Proteomes" id="UP000243686"/>
    </source>
</evidence>
<dbReference type="PANTHER" id="PTHR47966:SF51">
    <property type="entry name" value="BETA-SITE APP-CLEAVING ENZYME, ISOFORM A-RELATED"/>
    <property type="match status" value="1"/>
</dbReference>
<name>A0A1S8WWN4_OPIVI</name>